<keyword evidence="2" id="KW-1185">Reference proteome</keyword>
<dbReference type="Proteomes" id="UP001199206">
    <property type="component" value="Unassembled WGS sequence"/>
</dbReference>
<dbReference type="RefSeq" id="WP_152527191.1">
    <property type="nucleotide sequence ID" value="NZ_CAWLZN010000001.1"/>
</dbReference>
<sequence length="92" mass="9865">MNNCTALGIMRKHAYLSTCFSCSDAAFEHVKRSGDRGFAGADQLNVKKSIEDRALTALVSTANLATSTVKPGQASQPMITARIAASLSWYHC</sequence>
<evidence type="ECO:0000313" key="1">
    <source>
        <dbReference type="EMBL" id="MCC4621725.1"/>
    </source>
</evidence>
<protein>
    <submittedName>
        <fullName evidence="1">Uncharacterized protein</fullName>
    </submittedName>
</protein>
<proteinExistence type="predicted"/>
<name>A0ABS8HHT1_9XANT</name>
<reference evidence="1 2" key="1">
    <citation type="submission" date="2021-10" db="EMBL/GenBank/DDBJ databases">
        <title>Genome sequencing of Xanthomonas strains from NCPPB.</title>
        <authorList>
            <person name="Hussein R."/>
            <person name="Harrison J."/>
            <person name="Studholme D.J."/>
            <person name="Vicente J."/>
            <person name="Grant M."/>
        </authorList>
    </citation>
    <scope>NUCLEOTIDE SEQUENCE [LARGE SCALE GENOMIC DNA]</scope>
    <source>
        <strain evidence="1 2">NCPPB 101</strain>
    </source>
</reference>
<accession>A0ABS8HHT1</accession>
<comment type="caution">
    <text evidence="1">The sequence shown here is derived from an EMBL/GenBank/DDBJ whole genome shotgun (WGS) entry which is preliminary data.</text>
</comment>
<gene>
    <name evidence="1" type="ORF">LL965_17205</name>
</gene>
<organism evidence="1 2">
    <name type="scientific">Xanthomonas cassavae CFBP 4642</name>
    <dbReference type="NCBI Taxonomy" id="1219375"/>
    <lineage>
        <taxon>Bacteria</taxon>
        <taxon>Pseudomonadati</taxon>
        <taxon>Pseudomonadota</taxon>
        <taxon>Gammaproteobacteria</taxon>
        <taxon>Lysobacterales</taxon>
        <taxon>Lysobacteraceae</taxon>
        <taxon>Xanthomonas</taxon>
    </lineage>
</organism>
<evidence type="ECO:0000313" key="2">
    <source>
        <dbReference type="Proteomes" id="UP001199206"/>
    </source>
</evidence>
<dbReference type="EMBL" id="JAJGQJ010000051">
    <property type="protein sequence ID" value="MCC4621725.1"/>
    <property type="molecule type" value="Genomic_DNA"/>
</dbReference>